<organism evidence="2">
    <name type="scientific">marine metagenome</name>
    <dbReference type="NCBI Taxonomy" id="408172"/>
    <lineage>
        <taxon>unclassified sequences</taxon>
        <taxon>metagenomes</taxon>
        <taxon>ecological metagenomes</taxon>
    </lineage>
</organism>
<name>A0A383EN35_9ZZZZ</name>
<feature type="domain" description="NAD-dependent epimerase/dehydratase" evidence="1">
    <location>
        <begin position="3"/>
        <end position="120"/>
    </location>
</feature>
<protein>
    <recommendedName>
        <fullName evidence="1">NAD-dependent epimerase/dehydratase domain-containing protein</fullName>
    </recommendedName>
</protein>
<feature type="non-terminal residue" evidence="2">
    <location>
        <position position="127"/>
    </location>
</feature>
<reference evidence="2" key="1">
    <citation type="submission" date="2018-05" db="EMBL/GenBank/DDBJ databases">
        <authorList>
            <person name="Lanie J.A."/>
            <person name="Ng W.-L."/>
            <person name="Kazmierczak K.M."/>
            <person name="Andrzejewski T.M."/>
            <person name="Davidsen T.M."/>
            <person name="Wayne K.J."/>
            <person name="Tettelin H."/>
            <person name="Glass J.I."/>
            <person name="Rusch D."/>
            <person name="Podicherti R."/>
            <person name="Tsui H.-C.T."/>
            <person name="Winkler M.E."/>
        </authorList>
    </citation>
    <scope>NUCLEOTIDE SEQUENCE</scope>
</reference>
<dbReference type="CDD" id="cd08946">
    <property type="entry name" value="SDR_e"/>
    <property type="match status" value="1"/>
</dbReference>
<dbReference type="Gene3D" id="3.40.50.720">
    <property type="entry name" value="NAD(P)-binding Rossmann-like Domain"/>
    <property type="match status" value="1"/>
</dbReference>
<dbReference type="SUPFAM" id="SSF51735">
    <property type="entry name" value="NAD(P)-binding Rossmann-fold domains"/>
    <property type="match status" value="1"/>
</dbReference>
<dbReference type="AlphaFoldDB" id="A0A383EN35"/>
<evidence type="ECO:0000313" key="2">
    <source>
        <dbReference type="EMBL" id="SVE58312.1"/>
    </source>
</evidence>
<dbReference type="EMBL" id="UINC01227431">
    <property type="protein sequence ID" value="SVE58312.1"/>
    <property type="molecule type" value="Genomic_DNA"/>
</dbReference>
<evidence type="ECO:0000259" key="1">
    <source>
        <dbReference type="Pfam" id="PF01370"/>
    </source>
</evidence>
<dbReference type="InterPro" id="IPR001509">
    <property type="entry name" value="Epimerase_deHydtase"/>
</dbReference>
<dbReference type="Pfam" id="PF01370">
    <property type="entry name" value="Epimerase"/>
    <property type="match status" value="1"/>
</dbReference>
<dbReference type="PANTHER" id="PTHR43725">
    <property type="entry name" value="UDP-GLUCOSE 4-EPIMERASE"/>
    <property type="match status" value="1"/>
</dbReference>
<sequence>MRILITGGFGYIGAKLAAYLFQNGHHVVLGSQRVLTSPNWLPQTEVVNTIWEDEKALTKICQGVDAIIHAAGMNAQDCSSDPVSALRFNGLATSRILRSAIHAGISRFIYLSTAHVYGDPLIGVIDE</sequence>
<accession>A0A383EN35</accession>
<dbReference type="InterPro" id="IPR036291">
    <property type="entry name" value="NAD(P)-bd_dom_sf"/>
</dbReference>
<gene>
    <name evidence="2" type="ORF">METZ01_LOCUS511166</name>
</gene>
<proteinExistence type="predicted"/>